<evidence type="ECO:0000313" key="3">
    <source>
        <dbReference type="Proteomes" id="UP000038011"/>
    </source>
</evidence>
<name>A0A0N0E749_9HYPH</name>
<reference evidence="2 3" key="1">
    <citation type="submission" date="2015-01" db="EMBL/GenBank/DDBJ databases">
        <title>Ahrensia donghaiensis sp. nov., a novel dimethylsulphoniopropionate-cleavage bacterium isolated from seawater and emended descriptions of the genus Ahrensia and Ahrensia kielensis.</title>
        <authorList>
            <person name="Liu J."/>
        </authorList>
    </citation>
    <scope>NUCLEOTIDE SEQUENCE [LARGE SCALE GENOMIC DNA]</scope>
    <source>
        <strain evidence="2 3">LZD062</strain>
    </source>
</reference>
<keyword evidence="1" id="KW-0732">Signal</keyword>
<dbReference type="RefSeq" id="WP_053999650.1">
    <property type="nucleotide sequence ID" value="NZ_JXMU01000017.1"/>
</dbReference>
<dbReference type="AlphaFoldDB" id="A0A0N0E749"/>
<dbReference type="Proteomes" id="UP000038011">
    <property type="component" value="Unassembled WGS sequence"/>
</dbReference>
<dbReference type="SUPFAM" id="SSF53474">
    <property type="entry name" value="alpha/beta-Hydrolases"/>
    <property type="match status" value="1"/>
</dbReference>
<evidence type="ECO:0000256" key="1">
    <source>
        <dbReference type="SAM" id="SignalP"/>
    </source>
</evidence>
<dbReference type="InterPro" id="IPR016986">
    <property type="entry name" value="UCP031982_abhydr"/>
</dbReference>
<dbReference type="PIRSF" id="PIRSF031982">
    <property type="entry name" value="UCP031982_abhydr"/>
    <property type="match status" value="1"/>
</dbReference>
<evidence type="ECO:0000313" key="2">
    <source>
        <dbReference type="EMBL" id="KPB00765.1"/>
    </source>
</evidence>
<dbReference type="Gene3D" id="3.40.50.1820">
    <property type="entry name" value="alpha/beta hydrolase"/>
    <property type="match status" value="1"/>
</dbReference>
<keyword evidence="3" id="KW-1185">Reference proteome</keyword>
<comment type="caution">
    <text evidence="2">The sequence shown here is derived from an EMBL/GenBank/DDBJ whole genome shotgun (WGS) entry which is preliminary data.</text>
</comment>
<dbReference type="InterPro" id="IPR029058">
    <property type="entry name" value="AB_hydrolase_fold"/>
</dbReference>
<proteinExistence type="predicted"/>
<accession>A0A0N0E749</accession>
<gene>
    <name evidence="2" type="ORF">SU32_12185</name>
</gene>
<dbReference type="EMBL" id="JXMU01000017">
    <property type="protein sequence ID" value="KPB00765.1"/>
    <property type="molecule type" value="Genomic_DNA"/>
</dbReference>
<dbReference type="OrthoDB" id="9814760at2"/>
<feature type="chain" id="PRO_5005847103" description="Dienelactone hydrolase" evidence="1">
    <location>
        <begin position="20"/>
        <end position="324"/>
    </location>
</feature>
<dbReference type="STRING" id="1514904.SU32_12185"/>
<protein>
    <recommendedName>
        <fullName evidence="4">Dienelactone hydrolase</fullName>
    </recommendedName>
</protein>
<dbReference type="PATRIC" id="fig|1514904.3.peg.1283"/>
<organism evidence="2 3">
    <name type="scientific">Ahrensia marina</name>
    <dbReference type="NCBI Taxonomy" id="1514904"/>
    <lineage>
        <taxon>Bacteria</taxon>
        <taxon>Pseudomonadati</taxon>
        <taxon>Pseudomonadota</taxon>
        <taxon>Alphaproteobacteria</taxon>
        <taxon>Hyphomicrobiales</taxon>
        <taxon>Ahrensiaceae</taxon>
        <taxon>Ahrensia</taxon>
    </lineage>
</organism>
<feature type="signal peptide" evidence="1">
    <location>
        <begin position="1"/>
        <end position="19"/>
    </location>
</feature>
<sequence>MKYFLSAILFLTLIFPTFAGEQPGFAQLKTAAEGGRPLELSIWYPAAEGNAQEIGGNAVFKGAEGSQDAAVKDGQFPLVILSHGGLRSAQNSGAWLAAALAQSGFIVAEINGPRPANAGAGVNEIWQRANDFSVALDGLLNDEKWAASIDRKAIEAVGYALGGTASLAVAGASFDVERFLRACDTQSGPDCGWYAAQNVTLDRVDQAQLAKSRFDARFSSAIAIVPEYMDVFAQDTVTGETPKLVLHLGEDGGADQGSDGLTTQETVVDEASIFDGFALCTAAGPKILEEDGGNSAICGQSQERRMKAHAAIADSINMFLSGHK</sequence>
<evidence type="ECO:0008006" key="4">
    <source>
        <dbReference type="Google" id="ProtNLM"/>
    </source>
</evidence>